<feature type="non-terminal residue" evidence="2">
    <location>
        <position position="65"/>
    </location>
</feature>
<accession>A0A9P7EIH2</accession>
<gene>
    <name evidence="2" type="ORF">BJ212DRAFT_1248030</name>
</gene>
<evidence type="ECO:0000256" key="1">
    <source>
        <dbReference type="SAM" id="MobiDB-lite"/>
    </source>
</evidence>
<sequence>SANEHEHIIKEYIDSELAQGYFSGPFSQEELESKISPFHSLPLQVASKDGTPGDPPKFDVCHNLS</sequence>
<keyword evidence="3" id="KW-1185">Reference proteome</keyword>
<dbReference type="EMBL" id="JABBWG010000006">
    <property type="protein sequence ID" value="KAG1821902.1"/>
    <property type="molecule type" value="Genomic_DNA"/>
</dbReference>
<feature type="compositionally biased region" description="Basic and acidic residues" evidence="1">
    <location>
        <begin position="56"/>
        <end position="65"/>
    </location>
</feature>
<feature type="region of interest" description="Disordered" evidence="1">
    <location>
        <begin position="43"/>
        <end position="65"/>
    </location>
</feature>
<dbReference type="OrthoDB" id="2616143at2759"/>
<dbReference type="GeneID" id="64623700"/>
<feature type="non-terminal residue" evidence="2">
    <location>
        <position position="1"/>
    </location>
</feature>
<dbReference type="AlphaFoldDB" id="A0A9P7EIH2"/>
<reference evidence="2" key="1">
    <citation type="journal article" date="2020" name="New Phytol.">
        <title>Comparative genomics reveals dynamic genome evolution in host specialist ectomycorrhizal fungi.</title>
        <authorList>
            <person name="Lofgren L.A."/>
            <person name="Nguyen N.H."/>
            <person name="Vilgalys R."/>
            <person name="Ruytinx J."/>
            <person name="Liao H.L."/>
            <person name="Branco S."/>
            <person name="Kuo A."/>
            <person name="LaButti K."/>
            <person name="Lipzen A."/>
            <person name="Andreopoulos W."/>
            <person name="Pangilinan J."/>
            <person name="Riley R."/>
            <person name="Hundley H."/>
            <person name="Na H."/>
            <person name="Barry K."/>
            <person name="Grigoriev I.V."/>
            <person name="Stajich J.E."/>
            <person name="Kennedy P.G."/>
        </authorList>
    </citation>
    <scope>NUCLEOTIDE SEQUENCE</scope>
    <source>
        <strain evidence="2">MN1</strain>
    </source>
</reference>
<dbReference type="RefSeq" id="XP_041196642.1">
    <property type="nucleotide sequence ID" value="XM_041329683.1"/>
</dbReference>
<protein>
    <submittedName>
        <fullName evidence="2">Uncharacterized protein</fullName>
    </submittedName>
</protein>
<evidence type="ECO:0000313" key="2">
    <source>
        <dbReference type="EMBL" id="KAG1821902.1"/>
    </source>
</evidence>
<dbReference type="Proteomes" id="UP000807769">
    <property type="component" value="Unassembled WGS sequence"/>
</dbReference>
<evidence type="ECO:0000313" key="3">
    <source>
        <dbReference type="Proteomes" id="UP000807769"/>
    </source>
</evidence>
<organism evidence="2 3">
    <name type="scientific">Suillus subaureus</name>
    <dbReference type="NCBI Taxonomy" id="48587"/>
    <lineage>
        <taxon>Eukaryota</taxon>
        <taxon>Fungi</taxon>
        <taxon>Dikarya</taxon>
        <taxon>Basidiomycota</taxon>
        <taxon>Agaricomycotina</taxon>
        <taxon>Agaricomycetes</taxon>
        <taxon>Agaricomycetidae</taxon>
        <taxon>Boletales</taxon>
        <taxon>Suillineae</taxon>
        <taxon>Suillaceae</taxon>
        <taxon>Suillus</taxon>
    </lineage>
</organism>
<proteinExistence type="predicted"/>
<comment type="caution">
    <text evidence="2">The sequence shown here is derived from an EMBL/GenBank/DDBJ whole genome shotgun (WGS) entry which is preliminary data.</text>
</comment>
<name>A0A9P7EIH2_9AGAM</name>